<evidence type="ECO:0000259" key="8">
    <source>
        <dbReference type="PROSITE" id="PS51671"/>
    </source>
</evidence>
<dbReference type="CDD" id="cd00077">
    <property type="entry name" value="HDc"/>
    <property type="match status" value="1"/>
</dbReference>
<dbReference type="NCBIfam" id="TIGR01693">
    <property type="entry name" value="UTase_glnD"/>
    <property type="match status" value="1"/>
</dbReference>
<dbReference type="SUPFAM" id="SSF109604">
    <property type="entry name" value="HD-domain/PDEase-like"/>
    <property type="match status" value="1"/>
</dbReference>
<dbReference type="Gene3D" id="1.10.3210.10">
    <property type="entry name" value="Hypothetical protein af1432"/>
    <property type="match status" value="1"/>
</dbReference>
<dbReference type="FunFam" id="1.10.3090.10:FF:000005">
    <property type="entry name" value="Bifunctional uridylyltransferase/uridylyl-removing enzyme"/>
    <property type="match status" value="1"/>
</dbReference>
<dbReference type="PROSITE" id="PS51831">
    <property type="entry name" value="HD"/>
    <property type="match status" value="1"/>
</dbReference>
<evidence type="ECO:0000259" key="9">
    <source>
        <dbReference type="PROSITE" id="PS51831"/>
    </source>
</evidence>
<dbReference type="AlphaFoldDB" id="A0A3B1AQZ5"/>
<dbReference type="GO" id="GO:0008773">
    <property type="term" value="F:[protein-PII] uridylyltransferase activity"/>
    <property type="evidence" value="ECO:0007669"/>
    <property type="project" value="UniProtKB-EC"/>
</dbReference>
<dbReference type="Pfam" id="PF01966">
    <property type="entry name" value="HD"/>
    <property type="match status" value="1"/>
</dbReference>
<dbReference type="InterPro" id="IPR003607">
    <property type="entry name" value="HD/PDEase_dom"/>
</dbReference>
<evidence type="ECO:0000313" key="10">
    <source>
        <dbReference type="EMBL" id="VAW96404.1"/>
    </source>
</evidence>
<feature type="region of interest" description="Disordered" evidence="7">
    <location>
        <begin position="246"/>
        <end position="267"/>
    </location>
</feature>
<feature type="domain" description="ACT" evidence="8">
    <location>
        <begin position="836"/>
        <end position="897"/>
    </location>
</feature>
<dbReference type="InterPro" id="IPR002912">
    <property type="entry name" value="ACT_dom"/>
</dbReference>
<dbReference type="PANTHER" id="PTHR47320">
    <property type="entry name" value="BIFUNCTIONAL URIDYLYLTRANSFERASE/URIDYLYL-REMOVING ENZYME"/>
    <property type="match status" value="1"/>
</dbReference>
<dbReference type="InterPro" id="IPR010043">
    <property type="entry name" value="UTase/UR"/>
</dbReference>
<protein>
    <submittedName>
        <fullName evidence="10">[Protein-PII] uridylyltransferase / [Protein-PII]-UMP uridylyl-removing enzyme</fullName>
        <ecNumber evidence="10">2.7.7.59</ecNumber>
    </submittedName>
</protein>
<evidence type="ECO:0000256" key="2">
    <source>
        <dbReference type="ARBA" id="ARBA00022695"/>
    </source>
</evidence>
<dbReference type="HAMAP" id="MF_00277">
    <property type="entry name" value="PII_uridylyl_transf"/>
    <property type="match status" value="1"/>
</dbReference>
<evidence type="ECO:0000256" key="7">
    <source>
        <dbReference type="SAM" id="MobiDB-lite"/>
    </source>
</evidence>
<dbReference type="EMBL" id="UOFU01000095">
    <property type="protein sequence ID" value="VAW96404.1"/>
    <property type="molecule type" value="Genomic_DNA"/>
</dbReference>
<dbReference type="CDD" id="cd04900">
    <property type="entry name" value="ACT_UUR-like_1"/>
    <property type="match status" value="1"/>
</dbReference>
<dbReference type="InterPro" id="IPR006674">
    <property type="entry name" value="HD_domain"/>
</dbReference>
<dbReference type="InterPro" id="IPR013546">
    <property type="entry name" value="PII_UdlTrfase/GS_AdlTrfase"/>
</dbReference>
<keyword evidence="5" id="KW-0460">Magnesium</keyword>
<reference evidence="10" key="1">
    <citation type="submission" date="2018-06" db="EMBL/GenBank/DDBJ databases">
        <authorList>
            <person name="Zhirakovskaya E."/>
        </authorList>
    </citation>
    <scope>NUCLEOTIDE SEQUENCE</scope>
</reference>
<evidence type="ECO:0000256" key="1">
    <source>
        <dbReference type="ARBA" id="ARBA00022679"/>
    </source>
</evidence>
<dbReference type="InterPro" id="IPR002934">
    <property type="entry name" value="Polymerase_NTP_transf_dom"/>
</dbReference>
<dbReference type="CDD" id="cd04899">
    <property type="entry name" value="ACT_ACR-UUR-like_2"/>
    <property type="match status" value="1"/>
</dbReference>
<feature type="non-terminal residue" evidence="10">
    <location>
        <position position="897"/>
    </location>
</feature>
<evidence type="ECO:0000256" key="5">
    <source>
        <dbReference type="ARBA" id="ARBA00022842"/>
    </source>
</evidence>
<dbReference type="SUPFAM" id="SSF55021">
    <property type="entry name" value="ACT-like"/>
    <property type="match status" value="2"/>
</dbReference>
<dbReference type="PIRSF" id="PIRSF006288">
    <property type="entry name" value="PII_uridyltransf"/>
    <property type="match status" value="1"/>
</dbReference>
<feature type="domain" description="HD" evidence="9">
    <location>
        <begin position="485"/>
        <end position="601"/>
    </location>
</feature>
<keyword evidence="4" id="KW-0378">Hydrolase</keyword>
<dbReference type="Pfam" id="PF01909">
    <property type="entry name" value="NTP_transf_2"/>
    <property type="match status" value="1"/>
</dbReference>
<proteinExistence type="inferred from homology"/>
<keyword evidence="3" id="KW-0677">Repeat</keyword>
<dbReference type="InterPro" id="IPR043519">
    <property type="entry name" value="NT_sf"/>
</dbReference>
<keyword evidence="1 10" id="KW-0808">Transferase</keyword>
<keyword evidence="6" id="KW-0511">Multifunctional enzyme</keyword>
<dbReference type="SUPFAM" id="SSF81301">
    <property type="entry name" value="Nucleotidyltransferase"/>
    <property type="match status" value="1"/>
</dbReference>
<dbReference type="Pfam" id="PF08335">
    <property type="entry name" value="GlnD_UR_UTase"/>
    <property type="match status" value="1"/>
</dbReference>
<dbReference type="Gene3D" id="3.30.460.10">
    <property type="entry name" value="Beta Polymerase, domain 2"/>
    <property type="match status" value="1"/>
</dbReference>
<dbReference type="GO" id="GO:0016787">
    <property type="term" value="F:hydrolase activity"/>
    <property type="evidence" value="ECO:0007669"/>
    <property type="project" value="UniProtKB-KW"/>
</dbReference>
<dbReference type="CDD" id="cd05401">
    <property type="entry name" value="NT_GlnE_GlnD_like"/>
    <property type="match status" value="1"/>
</dbReference>
<gene>
    <name evidence="10" type="ORF">MNBD_GAMMA20-1267</name>
</gene>
<dbReference type="PANTHER" id="PTHR47320:SF1">
    <property type="entry name" value="BIFUNCTIONAL URIDYLYLTRANSFERASE_URIDYLYL-REMOVING ENZYME"/>
    <property type="match status" value="1"/>
</dbReference>
<dbReference type="InterPro" id="IPR045865">
    <property type="entry name" value="ACT-like_dom_sf"/>
</dbReference>
<dbReference type="PROSITE" id="PS51671">
    <property type="entry name" value="ACT"/>
    <property type="match status" value="2"/>
</dbReference>
<evidence type="ECO:0000256" key="6">
    <source>
        <dbReference type="ARBA" id="ARBA00023268"/>
    </source>
</evidence>
<organism evidence="10">
    <name type="scientific">hydrothermal vent metagenome</name>
    <dbReference type="NCBI Taxonomy" id="652676"/>
    <lineage>
        <taxon>unclassified sequences</taxon>
        <taxon>metagenomes</taxon>
        <taxon>ecological metagenomes</taxon>
    </lineage>
</organism>
<name>A0A3B1AQZ5_9ZZZZ</name>
<dbReference type="SMART" id="SM00471">
    <property type="entry name" value="HDc"/>
    <property type="match status" value="1"/>
</dbReference>
<evidence type="ECO:0000256" key="4">
    <source>
        <dbReference type="ARBA" id="ARBA00022801"/>
    </source>
</evidence>
<sequence length="897" mass="103224">MNDTPTHACDWPQFDRQLSVTDAPLPLFRKQLDTANDNLQQRFLAGEPVDRLVNARAELIDQLLVRAWHRRIGTDAHDIALVAVGGYGRHELHPGSDIDLLILLAEDSTANTYAESIEHFLLFLWDLKLEVGQSVRSVDECTRQAERDITVATNLMEARLLSGPQGLFQAMKKAAGPDRVWPSADFFRAKIEEQQTRHHRFHDSGYNLEPNIKESPGGLRDLQVIGWVAKRHFGVDTLRDLVLRRDTTGDGSPSQLRRSKAPSASKGGFLTEHEYHALSEAQNFLWKVRCGLHYLTGRREDRLLFEYQRKLAEQFGYHDQTHSMAVEQFMKDYYRTVLRLSRLNEMLLQLFEEEILLANMPSEPQPLSMDFQARHGYLEAVNEDIFLRRPTALLELFVLMARHPELRGVRAGTIRLVRDHRYQIDDNFRRDPKAHTLFIELFRQGTGLTHELRRMNRYGVLAAYLPVFGHIVGQMQHDLFHIYTVDEHTMFVVRNLRRFTVAEFHHEFPLCSDIIQRIKKQEVLTLAGFFHDIGKGRGGDHSLLGAADAVIFCRDHGMGEYDTELVKWLVENHLIMSTTAQRKDISDPEVITEFAQRVSSQKRLDHLYLLTVADIRATSDSLWNSWKDALLADLYRTTSRALRRGLDKPVAHQDLIRETRAQALSLLSRHGCSETTVQQFWRGLNADYFLRHSAEEIAWQTRSILDKPESNDEAMVRAWGRTHRGGTEIFVYAQDHEFLFATITASLEQLGLNIIDARVVTSCDQYALDTFLVLDHNGEAITDPQRLKEIQQRLKRQLAEPGLPSQQQGHLSRQQRHFPIATEVWFRDDLHNQRTIMEVTTSDRPGLLARLARALLECSVLLQSAKIATFGERAEDIFFVTNSEYQPLDAPQFDCLR</sequence>
<feature type="domain" description="ACT" evidence="8">
    <location>
        <begin position="728"/>
        <end position="808"/>
    </location>
</feature>
<dbReference type="EC" id="2.7.7.59" evidence="10"/>
<evidence type="ECO:0000256" key="3">
    <source>
        <dbReference type="ARBA" id="ARBA00022737"/>
    </source>
</evidence>
<accession>A0A3B1AQZ5</accession>
<dbReference type="SUPFAM" id="SSF81593">
    <property type="entry name" value="Nucleotidyltransferase substrate binding subunit/domain"/>
    <property type="match status" value="1"/>
</dbReference>
<keyword evidence="2 10" id="KW-0548">Nucleotidyltransferase</keyword>